<dbReference type="Pfam" id="PF00625">
    <property type="entry name" value="Guanylate_kin"/>
    <property type="match status" value="1"/>
</dbReference>
<evidence type="ECO:0000256" key="5">
    <source>
        <dbReference type="ARBA" id="ARBA00048594"/>
    </source>
</evidence>
<evidence type="ECO:0000256" key="2">
    <source>
        <dbReference type="ARBA" id="ARBA00005790"/>
    </source>
</evidence>
<dbReference type="EMBL" id="CP006811">
    <property type="protein sequence ID" value="AHA97939.1"/>
    <property type="molecule type" value="Genomic_DNA"/>
</dbReference>
<feature type="domain" description="Guanylate kinase-like" evidence="6">
    <location>
        <begin position="23"/>
        <end position="201"/>
    </location>
</feature>
<protein>
    <submittedName>
        <fullName evidence="7">Guanylate kinase</fullName>
    </submittedName>
</protein>
<dbReference type="GO" id="GO:0004385">
    <property type="term" value="F:GMP kinase activity"/>
    <property type="evidence" value="ECO:0007669"/>
    <property type="project" value="UniProtKB-EC"/>
</dbReference>
<keyword evidence="3" id="KW-0808">Transferase</keyword>
<evidence type="ECO:0000256" key="4">
    <source>
        <dbReference type="ARBA" id="ARBA00022777"/>
    </source>
</evidence>
<gene>
    <name evidence="7" type="ORF">T285_08205</name>
</gene>
<organism evidence="7 8">
    <name type="scientific">Lactobacillus johnsonii N6.2</name>
    <dbReference type="NCBI Taxonomy" id="1408186"/>
    <lineage>
        <taxon>Bacteria</taxon>
        <taxon>Bacillati</taxon>
        <taxon>Bacillota</taxon>
        <taxon>Bacilli</taxon>
        <taxon>Lactobacillales</taxon>
        <taxon>Lactobacillaceae</taxon>
        <taxon>Lactobacillus</taxon>
    </lineage>
</organism>
<accession>A0A7D9N8C9</accession>
<reference evidence="7 8" key="1">
    <citation type="journal article" date="2014" name="Genome Announc.">
        <title>Complete Genome Sequences of Lactobacillus johnsonii Strain N6.2 and Lactobacillus reuteri Strain TD1.</title>
        <authorList>
            <person name="Leonard M.T."/>
            <person name="Valladares R.B."/>
            <person name="Ardissone A."/>
            <person name="Gonzalez C.F."/>
            <person name="Lorca G.L."/>
            <person name="Triplett E.W."/>
        </authorList>
    </citation>
    <scope>NUCLEOTIDE SEQUENCE [LARGE SCALE GENOMIC DNA]</scope>
    <source>
        <strain evidence="7 8">N6.2</strain>
    </source>
</reference>
<comment type="function">
    <text evidence="1">Essential for recycling GMP and indirectly, cGMP.</text>
</comment>
<sequence>MFYNSEILLYIIVDFKRESNILQRIIIIAGPSGVGKTTVSKYLTEKYNIPRVVTHTTRPIRQGEIPGKSYYFETDESFKKLHFFEHVKYGEYQYGSSKEALEKAWAKNDLVSLIVETDGVKSYLEKLGKQAYFIYLTVSDFSVLKKRLLGRGDKASEIDKRLNSFEFKRDLHLSDELAEKAHVLNNDNWEKTAKELDKIVKKLENK</sequence>
<dbReference type="PANTHER" id="PTHR23117:SF13">
    <property type="entry name" value="GUANYLATE KINASE"/>
    <property type="match status" value="1"/>
</dbReference>
<evidence type="ECO:0000259" key="6">
    <source>
        <dbReference type="PROSITE" id="PS50052"/>
    </source>
</evidence>
<dbReference type="Gene3D" id="3.40.50.300">
    <property type="entry name" value="P-loop containing nucleotide triphosphate hydrolases"/>
    <property type="match status" value="1"/>
</dbReference>
<dbReference type="SMART" id="SM00072">
    <property type="entry name" value="GuKc"/>
    <property type="match status" value="1"/>
</dbReference>
<evidence type="ECO:0000256" key="1">
    <source>
        <dbReference type="ARBA" id="ARBA00003531"/>
    </source>
</evidence>
<keyword evidence="4 7" id="KW-0418">Kinase</keyword>
<comment type="catalytic activity">
    <reaction evidence="5">
        <text>GMP + ATP = GDP + ADP</text>
        <dbReference type="Rhea" id="RHEA:20780"/>
        <dbReference type="ChEBI" id="CHEBI:30616"/>
        <dbReference type="ChEBI" id="CHEBI:58115"/>
        <dbReference type="ChEBI" id="CHEBI:58189"/>
        <dbReference type="ChEBI" id="CHEBI:456216"/>
        <dbReference type="EC" id="2.7.4.8"/>
    </reaction>
</comment>
<dbReference type="SUPFAM" id="SSF52540">
    <property type="entry name" value="P-loop containing nucleoside triphosphate hydrolases"/>
    <property type="match status" value="1"/>
</dbReference>
<dbReference type="GO" id="GO:0005829">
    <property type="term" value="C:cytosol"/>
    <property type="evidence" value="ECO:0007669"/>
    <property type="project" value="TreeGrafter"/>
</dbReference>
<dbReference type="AlphaFoldDB" id="A0A7D9N8C9"/>
<evidence type="ECO:0000256" key="3">
    <source>
        <dbReference type="ARBA" id="ARBA00022679"/>
    </source>
</evidence>
<comment type="similarity">
    <text evidence="2">Belongs to the guanylate kinase family.</text>
</comment>
<dbReference type="PROSITE" id="PS50052">
    <property type="entry name" value="GUANYLATE_KINASE_2"/>
    <property type="match status" value="1"/>
</dbReference>
<name>A0A7D9N8C9_LACJH</name>
<dbReference type="Proteomes" id="UP000018522">
    <property type="component" value="Chromosome"/>
</dbReference>
<dbReference type="InterPro" id="IPR008144">
    <property type="entry name" value="Guanylate_kin-like_dom"/>
</dbReference>
<dbReference type="CDD" id="cd00071">
    <property type="entry name" value="GMPK"/>
    <property type="match status" value="1"/>
</dbReference>
<dbReference type="KEGG" id="ljn:T285_08205"/>
<dbReference type="InterPro" id="IPR008145">
    <property type="entry name" value="GK/Ca_channel_bsu"/>
</dbReference>
<dbReference type="InterPro" id="IPR027417">
    <property type="entry name" value="P-loop_NTPase"/>
</dbReference>
<proteinExistence type="inferred from homology"/>
<evidence type="ECO:0000313" key="7">
    <source>
        <dbReference type="EMBL" id="AHA97939.1"/>
    </source>
</evidence>
<evidence type="ECO:0000313" key="8">
    <source>
        <dbReference type="Proteomes" id="UP000018522"/>
    </source>
</evidence>
<dbReference type="PANTHER" id="PTHR23117">
    <property type="entry name" value="GUANYLATE KINASE-RELATED"/>
    <property type="match status" value="1"/>
</dbReference>